<comment type="caution">
    <text evidence="4">The sequence shown here is derived from an EMBL/GenBank/DDBJ whole genome shotgun (WGS) entry which is preliminary data.</text>
</comment>
<feature type="domain" description="Carbohydrate esterase 2 N-terminal" evidence="3">
    <location>
        <begin position="117"/>
        <end position="195"/>
    </location>
</feature>
<dbReference type="InterPro" id="IPR011050">
    <property type="entry name" value="Pectin_lyase_fold/virulence"/>
</dbReference>
<dbReference type="Gene3D" id="2.60.120.260">
    <property type="entry name" value="Galactose-binding domain-like"/>
    <property type="match status" value="1"/>
</dbReference>
<dbReference type="InterPro" id="IPR006626">
    <property type="entry name" value="PbH1"/>
</dbReference>
<dbReference type="InterPro" id="IPR040794">
    <property type="entry name" value="CE2_N"/>
</dbReference>
<dbReference type="Gene3D" id="2.160.20.10">
    <property type="entry name" value="Single-stranded right-handed beta-helix, Pectin lyase-like"/>
    <property type="match status" value="1"/>
</dbReference>
<feature type="domain" description="Right handed beta helix" evidence="2">
    <location>
        <begin position="315"/>
        <end position="447"/>
    </location>
</feature>
<dbReference type="InterPro" id="IPR012334">
    <property type="entry name" value="Pectin_lyas_fold"/>
</dbReference>
<dbReference type="Pfam" id="PF13229">
    <property type="entry name" value="Beta_helix"/>
    <property type="match status" value="1"/>
</dbReference>
<name>A0A5F0DBP5_9MICO</name>
<dbReference type="SUPFAM" id="SSF51126">
    <property type="entry name" value="Pectin lyase-like"/>
    <property type="match status" value="1"/>
</dbReference>
<protein>
    <recommendedName>
        <fullName evidence="6">Right handed beta helix region</fullName>
    </recommendedName>
</protein>
<reference evidence="4 5" key="1">
    <citation type="submission" date="2019-03" db="EMBL/GenBank/DDBJ databases">
        <title>Genomics of glacier-inhabiting Cryobacterium strains.</title>
        <authorList>
            <person name="Liu Q."/>
            <person name="Xin Y.-H."/>
        </authorList>
    </citation>
    <scope>NUCLEOTIDE SEQUENCE [LARGE SCALE GENOMIC DNA]</scope>
    <source>
        <strain evidence="4 5">Hh15</strain>
    </source>
</reference>
<evidence type="ECO:0000259" key="2">
    <source>
        <dbReference type="Pfam" id="PF13229"/>
    </source>
</evidence>
<gene>
    <name evidence="4" type="ORF">E3O10_02520</name>
</gene>
<dbReference type="AlphaFoldDB" id="A0A5F0DBP5"/>
<accession>A0A5F0DBP5</accession>
<dbReference type="Proteomes" id="UP000297654">
    <property type="component" value="Unassembled WGS sequence"/>
</dbReference>
<evidence type="ECO:0000313" key="4">
    <source>
        <dbReference type="EMBL" id="TFB93892.1"/>
    </source>
</evidence>
<dbReference type="OrthoDB" id="264773at2"/>
<evidence type="ECO:0000313" key="5">
    <source>
        <dbReference type="Proteomes" id="UP000297654"/>
    </source>
</evidence>
<organism evidence="4 5">
    <name type="scientific">Cryobacterium luteum</name>
    <dbReference type="NCBI Taxonomy" id="1424661"/>
    <lineage>
        <taxon>Bacteria</taxon>
        <taxon>Bacillati</taxon>
        <taxon>Actinomycetota</taxon>
        <taxon>Actinomycetes</taxon>
        <taxon>Micrococcales</taxon>
        <taxon>Microbacteriaceae</taxon>
        <taxon>Cryobacterium</taxon>
    </lineage>
</organism>
<dbReference type="EMBL" id="SOFF01000010">
    <property type="protein sequence ID" value="TFB93892.1"/>
    <property type="molecule type" value="Genomic_DNA"/>
</dbReference>
<sequence length="544" mass="56061">MVRAGTAFAQHRAPAVHSRPDSPEDSTVPFFHLPLVHKPKASSPAASTTPAHHGIPARHTLIAVAAITAVTLAILAPVITPTTEAASAAPARTVIDSTSPKINYTGTWRSTRSAADRGGSVRFQFSAGSASMTFTGSSVALITRTTKSSGKSTVSIDGKVVATLNGYSATTVHQKTAFSTTSLSDGTHTIKVSRTGKKDAHSSGTNSIIDAFVVNAATGTAPAPAPAPVPAPAPASSPSVHRYADCPAATTTVRTADQLMAAVDRAGPGTVIRMAPGTYRGQINMHANGTAANPIWVCGSRDAVINVGSIQDDHGIQIKNSSNLVIAGMTVTNSLKGISVIGGTNVTIADTRVDHIGYEGIHLRAFTTDSTVVGNTISNTGARDASYGEGIYIGTSENNWCEQTTCGPDRTDGTLVLGNRISRTGAQPIEVKEGTSDGVIRDNVIDGANAMPRAEEWVKVKGNDWTIDGNQGANSPLHGFAVNGSVAGWGLRNTFTDNSGAVNAGGYAFFIHEKGSKGSSNTDLSCSNSVTRASEGFSNLACTP</sequence>
<evidence type="ECO:0000259" key="3">
    <source>
        <dbReference type="Pfam" id="PF17996"/>
    </source>
</evidence>
<keyword evidence="5" id="KW-1185">Reference proteome</keyword>
<dbReference type="SMART" id="SM00710">
    <property type="entry name" value="PbH1"/>
    <property type="match status" value="6"/>
</dbReference>
<proteinExistence type="predicted"/>
<evidence type="ECO:0008006" key="6">
    <source>
        <dbReference type="Google" id="ProtNLM"/>
    </source>
</evidence>
<evidence type="ECO:0000256" key="1">
    <source>
        <dbReference type="SAM" id="MobiDB-lite"/>
    </source>
</evidence>
<dbReference type="InterPro" id="IPR039448">
    <property type="entry name" value="Beta_helix"/>
</dbReference>
<dbReference type="Pfam" id="PF17996">
    <property type="entry name" value="CE2_N"/>
    <property type="match status" value="1"/>
</dbReference>
<feature type="region of interest" description="Disordered" evidence="1">
    <location>
        <begin position="1"/>
        <end position="27"/>
    </location>
</feature>